<dbReference type="FunFam" id="3.90.1530.30:FF:000001">
    <property type="entry name" value="Chromosome partitioning protein ParB"/>
    <property type="match status" value="1"/>
</dbReference>
<gene>
    <name evidence="5" type="ORF">UFOPK3381_00481</name>
</gene>
<dbReference type="InterPro" id="IPR036086">
    <property type="entry name" value="ParB/Sulfiredoxin_sf"/>
</dbReference>
<reference evidence="5" key="1">
    <citation type="submission" date="2020-05" db="EMBL/GenBank/DDBJ databases">
        <authorList>
            <person name="Chiriac C."/>
            <person name="Salcher M."/>
            <person name="Ghai R."/>
            <person name="Kavagutti S V."/>
        </authorList>
    </citation>
    <scope>NUCLEOTIDE SEQUENCE</scope>
</reference>
<dbReference type="InterPro" id="IPR050336">
    <property type="entry name" value="Chromosome_partition/occlusion"/>
</dbReference>
<proteinExistence type="inferred from homology"/>
<dbReference type="FunFam" id="1.10.10.2830:FF:000001">
    <property type="entry name" value="Chromosome partitioning protein ParB"/>
    <property type="match status" value="1"/>
</dbReference>
<dbReference type="EMBL" id="CAFBLN010000013">
    <property type="protein sequence ID" value="CAB4865130.1"/>
    <property type="molecule type" value="Genomic_DNA"/>
</dbReference>
<evidence type="ECO:0000259" key="4">
    <source>
        <dbReference type="SMART" id="SM00470"/>
    </source>
</evidence>
<dbReference type="SMART" id="SM00470">
    <property type="entry name" value="ParB"/>
    <property type="match status" value="1"/>
</dbReference>
<dbReference type="PANTHER" id="PTHR33375">
    <property type="entry name" value="CHROMOSOME-PARTITIONING PROTEIN PARB-RELATED"/>
    <property type="match status" value="1"/>
</dbReference>
<dbReference type="Gene3D" id="1.10.10.2830">
    <property type="match status" value="1"/>
</dbReference>
<dbReference type="GO" id="GO:0045881">
    <property type="term" value="P:positive regulation of sporulation resulting in formation of a cellular spore"/>
    <property type="evidence" value="ECO:0007669"/>
    <property type="project" value="TreeGrafter"/>
</dbReference>
<evidence type="ECO:0000313" key="5">
    <source>
        <dbReference type="EMBL" id="CAB4865130.1"/>
    </source>
</evidence>
<dbReference type="InterPro" id="IPR041468">
    <property type="entry name" value="HTH_ParB/Spo0J"/>
</dbReference>
<dbReference type="InterPro" id="IPR057240">
    <property type="entry name" value="ParB_dimer_C"/>
</dbReference>
<dbReference type="CDD" id="cd16393">
    <property type="entry name" value="SPO0J_N"/>
    <property type="match status" value="1"/>
</dbReference>
<keyword evidence="2" id="KW-0159">Chromosome partition</keyword>
<name>A0A6J7D619_9ZZZZ</name>
<evidence type="ECO:0000256" key="1">
    <source>
        <dbReference type="ARBA" id="ARBA00006295"/>
    </source>
</evidence>
<dbReference type="GO" id="GO:0003677">
    <property type="term" value="F:DNA binding"/>
    <property type="evidence" value="ECO:0007669"/>
    <property type="project" value="UniProtKB-KW"/>
</dbReference>
<dbReference type="GO" id="GO:0007059">
    <property type="term" value="P:chromosome segregation"/>
    <property type="evidence" value="ECO:0007669"/>
    <property type="project" value="UniProtKB-KW"/>
</dbReference>
<evidence type="ECO:0000256" key="3">
    <source>
        <dbReference type="ARBA" id="ARBA00023125"/>
    </source>
</evidence>
<dbReference type="InterPro" id="IPR003115">
    <property type="entry name" value="ParB_N"/>
</dbReference>
<keyword evidence="3" id="KW-0238">DNA-binding</keyword>
<dbReference type="SUPFAM" id="SSF110849">
    <property type="entry name" value="ParB/Sulfiredoxin"/>
    <property type="match status" value="1"/>
</dbReference>
<protein>
    <submittedName>
        <fullName evidence="5">Unannotated protein</fullName>
    </submittedName>
</protein>
<accession>A0A6J7D619</accession>
<dbReference type="Gene3D" id="3.90.1530.30">
    <property type="match status" value="1"/>
</dbReference>
<dbReference type="PANTHER" id="PTHR33375:SF1">
    <property type="entry name" value="CHROMOSOME-PARTITIONING PROTEIN PARB-RELATED"/>
    <property type="match status" value="1"/>
</dbReference>
<dbReference type="GO" id="GO:0005694">
    <property type="term" value="C:chromosome"/>
    <property type="evidence" value="ECO:0007669"/>
    <property type="project" value="TreeGrafter"/>
</dbReference>
<organism evidence="5">
    <name type="scientific">freshwater metagenome</name>
    <dbReference type="NCBI Taxonomy" id="449393"/>
    <lineage>
        <taxon>unclassified sequences</taxon>
        <taxon>metagenomes</taxon>
        <taxon>ecological metagenomes</taxon>
    </lineage>
</organism>
<feature type="domain" description="ParB-like N-terminal" evidence="4">
    <location>
        <begin position="35"/>
        <end position="128"/>
    </location>
</feature>
<comment type="similarity">
    <text evidence="1">Belongs to the ParB family.</text>
</comment>
<evidence type="ECO:0000256" key="2">
    <source>
        <dbReference type="ARBA" id="ARBA00022829"/>
    </source>
</evidence>
<dbReference type="Pfam" id="PF02195">
    <property type="entry name" value="ParB_N"/>
    <property type="match status" value="1"/>
</dbReference>
<dbReference type="AlphaFoldDB" id="A0A6J7D619"/>
<dbReference type="SUPFAM" id="SSF109709">
    <property type="entry name" value="KorB DNA-binding domain-like"/>
    <property type="match status" value="1"/>
</dbReference>
<dbReference type="InterPro" id="IPR004437">
    <property type="entry name" value="ParB/RepB/Spo0J"/>
</dbReference>
<dbReference type="Pfam" id="PF23552">
    <property type="entry name" value="ParB_C"/>
    <property type="match status" value="1"/>
</dbReference>
<sequence>MARKTGLGRGLGALIPEGEPTEITESATTIVGPLQEIALSSIRPNQFQPRQSFEDEPLKALAESIKGVGVIQPILVRPVEGESDTFEIVAGERRWRASRLAGLATIPAFVQTDVNDTLSLERAIVENLHRVDLNALEEAAAYQQLIDDFNFTHEQIATRVGKNRATISNTLRLLNLGSAAQKAVMTGSISAGHARALLGIGDIETQDALVKKIVAGELSVRATEELVKETLVVKPTTTSPGTGATAGGGAGTKPILRPVPDAAIVELEHLLEELLETRVHIDLKGKTGRMVIDFADLGDLERIYLAMVKSK</sequence>
<dbReference type="NCBIfam" id="TIGR00180">
    <property type="entry name" value="parB_part"/>
    <property type="match status" value="1"/>
</dbReference>
<dbReference type="Pfam" id="PF17762">
    <property type="entry name" value="HTH_ParB"/>
    <property type="match status" value="1"/>
</dbReference>